<feature type="domain" description="Ionotropic glutamate receptor C-terminal" evidence="13">
    <location>
        <begin position="119"/>
        <end position="287"/>
    </location>
</feature>
<evidence type="ECO:0000256" key="8">
    <source>
        <dbReference type="ARBA" id="ARBA00023170"/>
    </source>
</evidence>
<dbReference type="PANTHER" id="PTHR18966">
    <property type="entry name" value="IONOTROPIC GLUTAMATE RECEPTOR"/>
    <property type="match status" value="1"/>
</dbReference>
<dbReference type="Pfam" id="PF10613">
    <property type="entry name" value="Lig_chan-Glu_bd"/>
    <property type="match status" value="1"/>
</dbReference>
<evidence type="ECO:0000313" key="15">
    <source>
        <dbReference type="Proteomes" id="UP000695022"/>
    </source>
</evidence>
<evidence type="ECO:0000256" key="5">
    <source>
        <dbReference type="ARBA" id="ARBA00022989"/>
    </source>
</evidence>
<keyword evidence="15" id="KW-1185">Reference proteome</keyword>
<evidence type="ECO:0000256" key="6">
    <source>
        <dbReference type="ARBA" id="ARBA00023065"/>
    </source>
</evidence>
<dbReference type="SMART" id="SM00079">
    <property type="entry name" value="PBPe"/>
    <property type="match status" value="1"/>
</dbReference>
<feature type="domain" description="Ionotropic glutamate receptor L-glutamate and glycine-binding" evidence="14">
    <location>
        <begin position="130"/>
        <end position="187"/>
    </location>
</feature>
<evidence type="ECO:0000313" key="16">
    <source>
        <dbReference type="RefSeq" id="XP_014675129.1"/>
    </source>
</evidence>
<evidence type="ECO:0000256" key="10">
    <source>
        <dbReference type="ARBA" id="ARBA00023286"/>
    </source>
</evidence>
<dbReference type="SUPFAM" id="SSF53850">
    <property type="entry name" value="Periplasmic binding protein-like II"/>
    <property type="match status" value="1"/>
</dbReference>
<dbReference type="Gene3D" id="3.40.190.10">
    <property type="entry name" value="Periplasmic binding protein-like II"/>
    <property type="match status" value="1"/>
</dbReference>
<keyword evidence="10" id="KW-1071">Ligand-gated ion channel</keyword>
<dbReference type="InterPro" id="IPR001320">
    <property type="entry name" value="Iontro_rcpt_C"/>
</dbReference>
<dbReference type="RefSeq" id="XP_014675129.1">
    <property type="nucleotide sequence ID" value="XM_014819643.1"/>
</dbReference>
<comment type="similarity">
    <text evidence="2">Belongs to the glutamate-gated ion channel (TC 1.A.10.1) family.</text>
</comment>
<keyword evidence="11" id="KW-0407">Ion channel</keyword>
<dbReference type="InterPro" id="IPR015683">
    <property type="entry name" value="Ionotropic_Glu_rcpt"/>
</dbReference>
<evidence type="ECO:0000256" key="1">
    <source>
        <dbReference type="ARBA" id="ARBA00004141"/>
    </source>
</evidence>
<keyword evidence="5 12" id="KW-1133">Transmembrane helix</keyword>
<organism evidence="15 16">
    <name type="scientific">Priapulus caudatus</name>
    <name type="common">Priapulid worm</name>
    <dbReference type="NCBI Taxonomy" id="37621"/>
    <lineage>
        <taxon>Eukaryota</taxon>
        <taxon>Metazoa</taxon>
        <taxon>Ecdysozoa</taxon>
        <taxon>Scalidophora</taxon>
        <taxon>Priapulida</taxon>
        <taxon>Priapulimorpha</taxon>
        <taxon>Priapulimorphida</taxon>
        <taxon>Priapulidae</taxon>
        <taxon>Priapulus</taxon>
    </lineage>
</organism>
<evidence type="ECO:0000256" key="2">
    <source>
        <dbReference type="ARBA" id="ARBA00008685"/>
    </source>
</evidence>
<feature type="transmembrane region" description="Helical" evidence="12">
    <location>
        <begin position="242"/>
        <end position="264"/>
    </location>
</feature>
<gene>
    <name evidence="16" type="primary">LOC106815215</name>
</gene>
<proteinExistence type="inferred from homology"/>
<keyword evidence="3" id="KW-0813">Transport</keyword>
<evidence type="ECO:0000256" key="4">
    <source>
        <dbReference type="ARBA" id="ARBA00022692"/>
    </source>
</evidence>
<keyword evidence="6" id="KW-0406">Ion transport</keyword>
<evidence type="ECO:0000256" key="9">
    <source>
        <dbReference type="ARBA" id="ARBA00023180"/>
    </source>
</evidence>
<sequence length="288" mass="32978">MSFGQKPKKSDCADFVSPGEMYLQQSKLPVRLDILKQDNASDWHKVDAWQERELYNDNSDVIRQLAAFLKHKDQHLRVVTKEENPFVIISEPHLDVQGRCIGGAKCFTYEPSPRPPGRHDNDTEEEEELETDNMEEHIMCCSGFSIDLLEAVRKKMDFTYTLYRVKDQKWGTVEKGRWVGVMGDVVYGYADMAFTSLKITKSRSKIVDFSMPVLETGISVLVPRKPGRISPSAFLEPYDLAAWIIVLLVGIHVFASVTFFFEWLSPYGYNRDKTNPRGILTVVHIASY</sequence>
<keyword evidence="9" id="KW-0325">Glycoprotein</keyword>
<keyword evidence="8" id="KW-0675">Receptor</keyword>
<protein>
    <submittedName>
        <fullName evidence="16">Glutamate receptor ionotropic, NMDA 2C-like</fullName>
    </submittedName>
</protein>
<evidence type="ECO:0000256" key="11">
    <source>
        <dbReference type="ARBA" id="ARBA00023303"/>
    </source>
</evidence>
<reference evidence="16" key="1">
    <citation type="submission" date="2025-08" db="UniProtKB">
        <authorList>
            <consortium name="RefSeq"/>
        </authorList>
    </citation>
    <scope>IDENTIFICATION</scope>
</reference>
<evidence type="ECO:0000259" key="14">
    <source>
        <dbReference type="SMART" id="SM00918"/>
    </source>
</evidence>
<dbReference type="InterPro" id="IPR019594">
    <property type="entry name" value="Glu/Gly-bd"/>
</dbReference>
<evidence type="ECO:0000256" key="3">
    <source>
        <dbReference type="ARBA" id="ARBA00022448"/>
    </source>
</evidence>
<evidence type="ECO:0000256" key="7">
    <source>
        <dbReference type="ARBA" id="ARBA00023136"/>
    </source>
</evidence>
<dbReference type="SMART" id="SM00918">
    <property type="entry name" value="Lig_chan-Glu_bd"/>
    <property type="match status" value="1"/>
</dbReference>
<name>A0ABM1ESF8_PRICU</name>
<dbReference type="Proteomes" id="UP000695022">
    <property type="component" value="Unplaced"/>
</dbReference>
<evidence type="ECO:0000256" key="12">
    <source>
        <dbReference type="SAM" id="Phobius"/>
    </source>
</evidence>
<keyword evidence="7 12" id="KW-0472">Membrane</keyword>
<evidence type="ECO:0000259" key="13">
    <source>
        <dbReference type="SMART" id="SM00079"/>
    </source>
</evidence>
<dbReference type="GeneID" id="106815215"/>
<comment type="subcellular location">
    <subcellularLocation>
        <location evidence="1">Membrane</location>
        <topology evidence="1">Multi-pass membrane protein</topology>
    </subcellularLocation>
</comment>
<accession>A0ABM1ESF8</accession>
<keyword evidence="4 12" id="KW-0812">Transmembrane</keyword>